<dbReference type="PANTHER" id="PTHR12358:SF54">
    <property type="entry name" value="SPHINGOSINE KINASE RELATED PROTEIN"/>
    <property type="match status" value="1"/>
</dbReference>
<dbReference type="Gene3D" id="2.60.200.40">
    <property type="match status" value="1"/>
</dbReference>
<gene>
    <name evidence="6" type="ORF">MOO44_06065</name>
</gene>
<sequence length="317" mass="36915">MQARYLIIINPTANDGKSADVWQLIKNTLDANNINYQYRITEYHNHARLITEQYTKDYSNDKQFNNVLLVIGGDGTLNQVISGQKNAILNNHKLIDLPIALIPAGKNNNFAIEMKIPKNWQAALQQILNSTQVNSINIGYYFNNFNERYHYFLNNMGIGFESNLLSSKSRFHWKWFQNHFKRIRRFWRILVNLYAIHEFPLSISVNGEKSHFTRVVWLAIYNGPYFDNNKKIMPNASISKSALNVMIMENKNILLVTWGILLMFLGKRSKLKFMHSFECNNLKISIPSLEYGNIDNEELGGHFYNANFGITTFKFIK</sequence>
<dbReference type="InterPro" id="IPR050187">
    <property type="entry name" value="Lipid_Phosphate_FormReg"/>
</dbReference>
<keyword evidence="3" id="KW-0547">Nucleotide-binding</keyword>
<dbReference type="SUPFAM" id="SSF111331">
    <property type="entry name" value="NAD kinase/diacylglycerol kinase-like"/>
    <property type="match status" value="1"/>
</dbReference>
<dbReference type="InterPro" id="IPR001206">
    <property type="entry name" value="Diacylglycerol_kinase_cat_dom"/>
</dbReference>
<proteinExistence type="inferred from homology"/>
<name>A0A976RRJ7_9LACO</name>
<protein>
    <recommendedName>
        <fullName evidence="5">DAGKc domain-containing protein</fullName>
    </recommendedName>
</protein>
<dbReference type="InterPro" id="IPR016064">
    <property type="entry name" value="NAD/diacylglycerol_kinase_sf"/>
</dbReference>
<dbReference type="GO" id="GO:0005524">
    <property type="term" value="F:ATP binding"/>
    <property type="evidence" value="ECO:0007669"/>
    <property type="project" value="UniProtKB-KW"/>
</dbReference>
<dbReference type="InterPro" id="IPR017438">
    <property type="entry name" value="ATP-NAD_kinase_N"/>
</dbReference>
<dbReference type="Pfam" id="PF00781">
    <property type="entry name" value="DAGK_cat"/>
    <property type="match status" value="1"/>
</dbReference>
<dbReference type="Proteomes" id="UP000831181">
    <property type="component" value="Chromosome"/>
</dbReference>
<reference evidence="6" key="1">
    <citation type="journal article" date="2022" name="Int. J. Syst. Evol. Microbiol.">
        <title>Apilactobacillus apisilvae sp. nov., Nicolia spurrieriana gen. nov. sp. nov., Bombilactobacillus folatiphilus sp. nov. and Bombilactobacillus thymidiniphilus sp. nov., four new lactic acid bacterial isolates from stingless bees Tetragonula carbonaria and Austroplebeia australis.</title>
        <authorList>
            <person name="Oliphant S.A."/>
            <person name="Watson-Haigh N.S."/>
            <person name="Sumby K.M."/>
            <person name="Gardner J."/>
            <person name="Groom S."/>
            <person name="Jiranek V."/>
        </authorList>
    </citation>
    <scope>NUCLEOTIDE SEQUENCE</scope>
    <source>
        <strain evidence="6">SGEP1_A5</strain>
    </source>
</reference>
<evidence type="ECO:0000313" key="7">
    <source>
        <dbReference type="Proteomes" id="UP000831181"/>
    </source>
</evidence>
<dbReference type="PANTHER" id="PTHR12358">
    <property type="entry name" value="SPHINGOSINE KINASE"/>
    <property type="match status" value="1"/>
</dbReference>
<dbReference type="AlphaFoldDB" id="A0A976RRJ7"/>
<dbReference type="EMBL" id="CP093361">
    <property type="protein sequence ID" value="UQS86456.1"/>
    <property type="molecule type" value="Genomic_DNA"/>
</dbReference>
<dbReference type="Gene3D" id="3.40.50.10330">
    <property type="entry name" value="Probable inorganic polyphosphate/atp-NAD kinase, domain 1"/>
    <property type="match status" value="1"/>
</dbReference>
<keyword evidence="7" id="KW-1185">Reference proteome</keyword>
<keyword evidence="4" id="KW-0067">ATP-binding</keyword>
<evidence type="ECO:0000256" key="3">
    <source>
        <dbReference type="ARBA" id="ARBA00022741"/>
    </source>
</evidence>
<dbReference type="GO" id="GO:0016301">
    <property type="term" value="F:kinase activity"/>
    <property type="evidence" value="ECO:0007669"/>
    <property type="project" value="InterPro"/>
</dbReference>
<comment type="cofactor">
    <cofactor evidence="1">
        <name>Mg(2+)</name>
        <dbReference type="ChEBI" id="CHEBI:18420"/>
    </cofactor>
</comment>
<accession>A0A976RRJ7</accession>
<evidence type="ECO:0000256" key="4">
    <source>
        <dbReference type="ARBA" id="ARBA00022840"/>
    </source>
</evidence>
<feature type="domain" description="DAGKc" evidence="5">
    <location>
        <begin position="4"/>
        <end position="132"/>
    </location>
</feature>
<evidence type="ECO:0000256" key="2">
    <source>
        <dbReference type="ARBA" id="ARBA00005983"/>
    </source>
</evidence>
<evidence type="ECO:0000259" key="5">
    <source>
        <dbReference type="Pfam" id="PF00781"/>
    </source>
</evidence>
<evidence type="ECO:0000313" key="6">
    <source>
        <dbReference type="EMBL" id="UQS86456.1"/>
    </source>
</evidence>
<dbReference type="RefSeq" id="WP_260116259.1">
    <property type="nucleotide sequence ID" value="NZ_CP093361.1"/>
</dbReference>
<dbReference type="KEGG" id="lbe:MOO44_06065"/>
<comment type="similarity">
    <text evidence="2">Belongs to the diacylglycerol/lipid kinase family.</text>
</comment>
<organism evidence="6 7">
    <name type="scientific">Nicoliella spurrieriana</name>
    <dbReference type="NCBI Taxonomy" id="2925830"/>
    <lineage>
        <taxon>Bacteria</taxon>
        <taxon>Bacillati</taxon>
        <taxon>Bacillota</taxon>
        <taxon>Bacilli</taxon>
        <taxon>Lactobacillales</taxon>
        <taxon>Lactobacillaceae</taxon>
        <taxon>Nicoliella</taxon>
    </lineage>
</organism>
<evidence type="ECO:0000256" key="1">
    <source>
        <dbReference type="ARBA" id="ARBA00001946"/>
    </source>
</evidence>